<evidence type="ECO:0000313" key="3">
    <source>
        <dbReference type="Proteomes" id="UP000030710"/>
    </source>
</evidence>
<feature type="transmembrane region" description="Helical" evidence="1">
    <location>
        <begin position="50"/>
        <end position="70"/>
    </location>
</feature>
<feature type="transmembrane region" description="Helical" evidence="1">
    <location>
        <begin position="170"/>
        <end position="203"/>
    </location>
</feature>
<dbReference type="Proteomes" id="UP000030710">
    <property type="component" value="Unassembled WGS sequence"/>
</dbReference>
<evidence type="ECO:0000313" key="2">
    <source>
        <dbReference type="EMBL" id="ERG96063.1"/>
    </source>
</evidence>
<feature type="transmembrane region" description="Helical" evidence="1">
    <location>
        <begin position="210"/>
        <end position="227"/>
    </location>
</feature>
<dbReference type="Pfam" id="PF20108">
    <property type="entry name" value="DUF6498"/>
    <property type="match status" value="1"/>
</dbReference>
<dbReference type="EMBL" id="KE356561">
    <property type="protein sequence ID" value="ERG96063.1"/>
    <property type="molecule type" value="Genomic_DNA"/>
</dbReference>
<dbReference type="eggNOG" id="arCOG03920">
    <property type="taxonomic scope" value="Archaea"/>
</dbReference>
<name>U1NGT6_9EURY</name>
<gene>
    <name evidence="2" type="ORF">J07HQW2_02530</name>
</gene>
<evidence type="ECO:0000256" key="1">
    <source>
        <dbReference type="SAM" id="Phobius"/>
    </source>
</evidence>
<keyword evidence="1" id="KW-0812">Transmembrane</keyword>
<accession>U1NGT6</accession>
<proteinExistence type="predicted"/>
<keyword evidence="1" id="KW-1133">Transmembrane helix</keyword>
<keyword evidence="1" id="KW-0472">Membrane</keyword>
<organism evidence="2 3">
    <name type="scientific">Haloquadratum walsbyi J07HQW2</name>
    <dbReference type="NCBI Taxonomy" id="1238425"/>
    <lineage>
        <taxon>Archaea</taxon>
        <taxon>Methanobacteriati</taxon>
        <taxon>Methanobacteriota</taxon>
        <taxon>Stenosarchaea group</taxon>
        <taxon>Halobacteria</taxon>
        <taxon>Halobacteriales</taxon>
        <taxon>Haloferacaceae</taxon>
        <taxon>Haloquadratum</taxon>
    </lineage>
</organism>
<sequence>MRRPSLSWAVETVPETLSKFSREFVMGVVLNLALIIGVIVFEWNLADIAVMYLIEIGVVYLLFCSAALFAPQPVDDLDGEAWNTEPTALQPISLLPPVYWRNITFIGQKSIFTMCVAAVVTPVLSNYDLDPGIPLSVICAVVSIIIFQLMRVWQHFIANQSYQEKSPADALTFAFAPVTELILILLYVIAPITVVLAGTAIALNIDISSRLVLLIYLIPIGMIRAWIGSLDPETDDLEINFN</sequence>
<feature type="transmembrane region" description="Helical" evidence="1">
    <location>
        <begin position="24"/>
        <end position="43"/>
    </location>
</feature>
<feature type="transmembrane region" description="Helical" evidence="1">
    <location>
        <begin position="132"/>
        <end position="150"/>
    </location>
</feature>
<dbReference type="AlphaFoldDB" id="U1NGT6"/>
<protein>
    <submittedName>
        <fullName evidence="2">Uncharacterized protein</fullName>
    </submittedName>
</protein>
<feature type="transmembrane region" description="Helical" evidence="1">
    <location>
        <begin position="99"/>
        <end position="120"/>
    </location>
</feature>
<dbReference type="InterPro" id="IPR045466">
    <property type="entry name" value="DUF6498"/>
</dbReference>
<reference evidence="2 3" key="1">
    <citation type="journal article" date="2013" name="PLoS ONE">
        <title>Assembly-driven community genomics of a hypersaline microbial ecosystem.</title>
        <authorList>
            <person name="Podell S."/>
            <person name="Ugalde J.A."/>
            <person name="Narasingarao P."/>
            <person name="Banfield J.F."/>
            <person name="Heidelberg K.B."/>
            <person name="Allen E.E."/>
        </authorList>
    </citation>
    <scope>NUCLEOTIDE SEQUENCE [LARGE SCALE GENOMIC DNA]</scope>
    <source>
        <strain evidence="3">J07HQW2</strain>
    </source>
</reference>
<dbReference type="HOGENOM" id="CLU_1080126_0_0_2"/>